<name>A0A699I2W7_TANCI</name>
<evidence type="ECO:0000256" key="1">
    <source>
        <dbReference type="SAM" id="MobiDB-lite"/>
    </source>
</evidence>
<comment type="caution">
    <text evidence="2">The sequence shown here is derived from an EMBL/GenBank/DDBJ whole genome shotgun (WGS) entry which is preliminary data.</text>
</comment>
<dbReference type="AlphaFoldDB" id="A0A699I2W7"/>
<gene>
    <name evidence="2" type="ORF">Tci_482638</name>
</gene>
<proteinExistence type="predicted"/>
<feature type="compositionally biased region" description="Basic and acidic residues" evidence="1">
    <location>
        <begin position="185"/>
        <end position="199"/>
    </location>
</feature>
<sequence>MGESLSPDRVFDFPVDEPESYPAYDFFAPEPLPGYVGNPNNNNGWIEADVPLLGELGAEADERMAGLMIDEIVEPIVEIEEQMIALVIDAKEDIAMIFRDDDFSDDDSEGVEEEEEVYLQLLLRDNLPPPSTWTSYTSICDRELDYPLGRHRVWTWTACKEGNPGSYAAERYTDSAAEDYGFGDEQPREYDDAVHFGDG</sequence>
<accession>A0A699I2W7</accession>
<reference evidence="2" key="1">
    <citation type="journal article" date="2019" name="Sci. Rep.">
        <title>Draft genome of Tanacetum cinerariifolium, the natural source of mosquito coil.</title>
        <authorList>
            <person name="Yamashiro T."/>
            <person name="Shiraishi A."/>
            <person name="Satake H."/>
            <person name="Nakayama K."/>
        </authorList>
    </citation>
    <scope>NUCLEOTIDE SEQUENCE</scope>
</reference>
<evidence type="ECO:0000313" key="2">
    <source>
        <dbReference type="EMBL" id="GEZ10665.1"/>
    </source>
</evidence>
<protein>
    <submittedName>
        <fullName evidence="2">Uncharacterized protein</fullName>
    </submittedName>
</protein>
<feature type="region of interest" description="Disordered" evidence="1">
    <location>
        <begin position="179"/>
        <end position="199"/>
    </location>
</feature>
<dbReference type="EMBL" id="BKCJ010241477">
    <property type="protein sequence ID" value="GEZ10665.1"/>
    <property type="molecule type" value="Genomic_DNA"/>
</dbReference>
<organism evidence="2">
    <name type="scientific">Tanacetum cinerariifolium</name>
    <name type="common">Dalmatian daisy</name>
    <name type="synonym">Chrysanthemum cinerariifolium</name>
    <dbReference type="NCBI Taxonomy" id="118510"/>
    <lineage>
        <taxon>Eukaryota</taxon>
        <taxon>Viridiplantae</taxon>
        <taxon>Streptophyta</taxon>
        <taxon>Embryophyta</taxon>
        <taxon>Tracheophyta</taxon>
        <taxon>Spermatophyta</taxon>
        <taxon>Magnoliopsida</taxon>
        <taxon>eudicotyledons</taxon>
        <taxon>Gunneridae</taxon>
        <taxon>Pentapetalae</taxon>
        <taxon>asterids</taxon>
        <taxon>campanulids</taxon>
        <taxon>Asterales</taxon>
        <taxon>Asteraceae</taxon>
        <taxon>Asteroideae</taxon>
        <taxon>Anthemideae</taxon>
        <taxon>Anthemidinae</taxon>
        <taxon>Tanacetum</taxon>
    </lineage>
</organism>